<dbReference type="EMBL" id="VXIV02000098">
    <property type="protein sequence ID" value="KAF6040825.1"/>
    <property type="molecule type" value="Genomic_DNA"/>
</dbReference>
<dbReference type="Proteomes" id="UP000593567">
    <property type="component" value="Unassembled WGS sequence"/>
</dbReference>
<organism evidence="1 2">
    <name type="scientific">Bugula neritina</name>
    <name type="common">Brown bryozoan</name>
    <name type="synonym">Sertularia neritina</name>
    <dbReference type="NCBI Taxonomy" id="10212"/>
    <lineage>
        <taxon>Eukaryota</taxon>
        <taxon>Metazoa</taxon>
        <taxon>Spiralia</taxon>
        <taxon>Lophotrochozoa</taxon>
        <taxon>Bryozoa</taxon>
        <taxon>Gymnolaemata</taxon>
        <taxon>Cheilostomatida</taxon>
        <taxon>Flustrina</taxon>
        <taxon>Buguloidea</taxon>
        <taxon>Bugulidae</taxon>
        <taxon>Bugula</taxon>
    </lineage>
</organism>
<proteinExistence type="predicted"/>
<protein>
    <submittedName>
        <fullName evidence="1">Uncharacterized protein</fullName>
    </submittedName>
</protein>
<gene>
    <name evidence="1" type="ORF">EB796_000858</name>
</gene>
<reference evidence="1" key="1">
    <citation type="submission" date="2020-06" db="EMBL/GenBank/DDBJ databases">
        <title>Draft genome of Bugula neritina, a colonial animal packing powerful symbionts and potential medicines.</title>
        <authorList>
            <person name="Rayko M."/>
        </authorList>
    </citation>
    <scope>NUCLEOTIDE SEQUENCE [LARGE SCALE GENOMIC DNA]</scope>
    <source>
        <strain evidence="1">Kwan_BN1</strain>
    </source>
</reference>
<evidence type="ECO:0000313" key="1">
    <source>
        <dbReference type="EMBL" id="KAF6040825.1"/>
    </source>
</evidence>
<dbReference type="InterPro" id="IPR036691">
    <property type="entry name" value="Endo/exonu/phosph_ase_sf"/>
</dbReference>
<dbReference type="Gene3D" id="3.60.10.10">
    <property type="entry name" value="Endonuclease/exonuclease/phosphatase"/>
    <property type="match status" value="1"/>
</dbReference>
<accession>A0A7J7KRT9</accession>
<dbReference type="SUPFAM" id="SSF56219">
    <property type="entry name" value="DNase I-like"/>
    <property type="match status" value="1"/>
</dbReference>
<dbReference type="AlphaFoldDB" id="A0A7J7KRT9"/>
<name>A0A7J7KRT9_BUGNE</name>
<evidence type="ECO:0000313" key="2">
    <source>
        <dbReference type="Proteomes" id="UP000593567"/>
    </source>
</evidence>
<dbReference type="OrthoDB" id="6142715at2759"/>
<comment type="caution">
    <text evidence="1">The sequence shown here is derived from an EMBL/GenBank/DDBJ whole genome shotgun (WGS) entry which is preliminary data.</text>
</comment>
<sequence length="236" mass="26920">MHEMNRYRWAVLGLCGVHWKNIGKTTTEEGHTLYFSGEEDKHLNDVGFLIHKDIMNTIMGCRPISSRLITSHLRAARFNITIIQAYAPTSDYDDQAVDDFYDQIQEVIDQTPKERYSHCAGGLECKGADVRSDHDIVMMTFRLHLKRVKKQGYTRMKFDLEKLKDPKIAKGFQATIGGKLAPLTVIDADCDTDMDTLIDTFNTAVTETASEIHGKHRTGKRPWVTADILDLCDKRR</sequence>
<keyword evidence="2" id="KW-1185">Reference proteome</keyword>